<comment type="caution">
    <text evidence="2">The sequence shown here is derived from an EMBL/GenBank/DDBJ whole genome shotgun (WGS) entry which is preliminary data.</text>
</comment>
<sequence>MTSSVPYLLRGLHQWILDNGCTPYLVLDALVDGAVLPEGHIKDGQIVLNISPSAIRDLQIEPDFLSFNGKFQGIAMQIYAPISAVLGIIARENGEGMWFPREHEDNPEPKPPNRPKLKVIK</sequence>
<dbReference type="GO" id="GO:0005829">
    <property type="term" value="C:cytosol"/>
    <property type="evidence" value="ECO:0007669"/>
    <property type="project" value="TreeGrafter"/>
</dbReference>
<feature type="region of interest" description="Disordered" evidence="1">
    <location>
        <begin position="99"/>
        <end position="121"/>
    </location>
</feature>
<dbReference type="EMBL" id="SHAG01000002">
    <property type="protein sequence ID" value="RZO77553.1"/>
    <property type="molecule type" value="Genomic_DNA"/>
</dbReference>
<reference evidence="2 3" key="1">
    <citation type="submission" date="2019-02" db="EMBL/GenBank/DDBJ databases">
        <title>Prokaryotic population dynamics and viral predation in marine succession experiment using metagenomics: the confinement effect.</title>
        <authorList>
            <person name="Haro-Moreno J.M."/>
            <person name="Rodriguez-Valera F."/>
            <person name="Lopez-Perez M."/>
        </authorList>
    </citation>
    <scope>NUCLEOTIDE SEQUENCE [LARGE SCALE GENOMIC DNA]</scope>
    <source>
        <strain evidence="2">MED-G157</strain>
    </source>
</reference>
<dbReference type="NCBIfam" id="NF008769">
    <property type="entry name" value="PRK11798.2-5"/>
    <property type="match status" value="1"/>
</dbReference>
<dbReference type="InterPro" id="IPR007481">
    <property type="entry name" value="SspB"/>
</dbReference>
<keyword evidence="2" id="KW-0645">Protease</keyword>
<proteinExistence type="predicted"/>
<evidence type="ECO:0000313" key="2">
    <source>
        <dbReference type="EMBL" id="RZO77553.1"/>
    </source>
</evidence>
<organism evidence="2 3">
    <name type="scientific">OM182 bacterium</name>
    <dbReference type="NCBI Taxonomy" id="2510334"/>
    <lineage>
        <taxon>Bacteria</taxon>
        <taxon>Pseudomonadati</taxon>
        <taxon>Pseudomonadota</taxon>
        <taxon>Gammaproteobacteria</taxon>
        <taxon>OMG group</taxon>
        <taxon>OM182 clade</taxon>
    </lineage>
</organism>
<dbReference type="PANTHER" id="PTHR37486">
    <property type="entry name" value="STRINGENT STARVATION PROTEIN B"/>
    <property type="match status" value="1"/>
</dbReference>
<dbReference type="Gene3D" id="2.30.30.220">
    <property type="entry name" value="SspB-like"/>
    <property type="match status" value="1"/>
</dbReference>
<dbReference type="GO" id="GO:0008233">
    <property type="term" value="F:peptidase activity"/>
    <property type="evidence" value="ECO:0007669"/>
    <property type="project" value="UniProtKB-KW"/>
</dbReference>
<keyword evidence="2" id="KW-0378">Hydrolase</keyword>
<evidence type="ECO:0000256" key="1">
    <source>
        <dbReference type="SAM" id="MobiDB-lite"/>
    </source>
</evidence>
<dbReference type="PANTHER" id="PTHR37486:SF1">
    <property type="entry name" value="STRINGENT STARVATION PROTEIN B"/>
    <property type="match status" value="1"/>
</dbReference>
<accession>A0A520S500</accession>
<dbReference type="GO" id="GO:0045732">
    <property type="term" value="P:positive regulation of protein catabolic process"/>
    <property type="evidence" value="ECO:0007669"/>
    <property type="project" value="TreeGrafter"/>
</dbReference>
<dbReference type="Proteomes" id="UP000316199">
    <property type="component" value="Unassembled WGS sequence"/>
</dbReference>
<dbReference type="Pfam" id="PF04386">
    <property type="entry name" value="SspB"/>
    <property type="match status" value="1"/>
</dbReference>
<evidence type="ECO:0000313" key="3">
    <source>
        <dbReference type="Proteomes" id="UP000316199"/>
    </source>
</evidence>
<name>A0A520S500_9GAMM</name>
<dbReference type="GO" id="GO:0006508">
    <property type="term" value="P:proteolysis"/>
    <property type="evidence" value="ECO:0007669"/>
    <property type="project" value="UniProtKB-KW"/>
</dbReference>
<dbReference type="InterPro" id="IPR036760">
    <property type="entry name" value="SspB-like_sf"/>
</dbReference>
<gene>
    <name evidence="2" type="ORF">EVA68_01325</name>
</gene>
<dbReference type="AlphaFoldDB" id="A0A520S500"/>
<protein>
    <submittedName>
        <fullName evidence="2">ClpXP protease specificity-enhancing factor</fullName>
    </submittedName>
</protein>
<dbReference type="SUPFAM" id="SSF101738">
    <property type="entry name" value="SspB-like"/>
    <property type="match status" value="1"/>
</dbReference>
<dbReference type="GO" id="GO:0005840">
    <property type="term" value="C:ribosome"/>
    <property type="evidence" value="ECO:0007669"/>
    <property type="project" value="TreeGrafter"/>
</dbReference>